<dbReference type="FunFam" id="3.40.50.300:FF:000016">
    <property type="entry name" value="Oligopeptide ABC transporter ATP-binding component"/>
    <property type="match status" value="1"/>
</dbReference>
<dbReference type="NCBIfam" id="TIGR01727">
    <property type="entry name" value="oligo_HPY"/>
    <property type="match status" value="1"/>
</dbReference>
<evidence type="ECO:0000256" key="2">
    <source>
        <dbReference type="ARBA" id="ARBA00005417"/>
    </source>
</evidence>
<organism evidence="9 10">
    <name type="scientific">Nocardioides kongjuensis</name>
    <dbReference type="NCBI Taxonomy" id="349522"/>
    <lineage>
        <taxon>Bacteria</taxon>
        <taxon>Bacillati</taxon>
        <taxon>Actinomycetota</taxon>
        <taxon>Actinomycetes</taxon>
        <taxon>Propionibacteriales</taxon>
        <taxon>Nocardioidaceae</taxon>
        <taxon>Nocardioides</taxon>
    </lineage>
</organism>
<evidence type="ECO:0000256" key="7">
    <source>
        <dbReference type="ARBA" id="ARBA00023136"/>
    </source>
</evidence>
<dbReference type="GO" id="GO:0005886">
    <property type="term" value="C:plasma membrane"/>
    <property type="evidence" value="ECO:0007669"/>
    <property type="project" value="UniProtKB-SubCell"/>
</dbReference>
<comment type="subcellular location">
    <subcellularLocation>
        <location evidence="1">Cell membrane</location>
        <topology evidence="1">Peripheral membrane protein</topology>
    </subcellularLocation>
</comment>
<dbReference type="InterPro" id="IPR013563">
    <property type="entry name" value="Oligopep_ABC_C"/>
</dbReference>
<evidence type="ECO:0000256" key="6">
    <source>
        <dbReference type="ARBA" id="ARBA00022840"/>
    </source>
</evidence>
<dbReference type="EMBL" id="JACCBF010000001">
    <property type="protein sequence ID" value="NYD30576.1"/>
    <property type="molecule type" value="Genomic_DNA"/>
</dbReference>
<sequence>MSLNQEVPAPAPGEDLAPRPLLEVTDLTVSYPSSAGAVEIVSGFDLSVARGERVALVGESGSGKSVTARALLRLDHRATVTGRVRLDGTDLLALSDREMRAHRGRRIGLMLQDPMTTLNPVRTVGSQVMESLRVHGVGKVEARKRAVETLDRLGIPNAERRMRAYPHEFSGGMRQRVCLAMAIVAHPDLLIADEPTTALDVRVQEQVLSLIDSLVAELGMGVVLITHDLGLVAGFADRVAVMYAGRGVESGPVRELYRAPRHPYTSGLLASVPRVDRDGALAPIAGSPAQPTSRPGGCAFHPRCARAEADCTEIRPDVQRLGAADVACHHPLAPAGEGNR</sequence>
<dbReference type="Pfam" id="PF08352">
    <property type="entry name" value="oligo_HPY"/>
    <property type="match status" value="1"/>
</dbReference>
<comment type="similarity">
    <text evidence="2">Belongs to the ABC transporter superfamily.</text>
</comment>
<dbReference type="PROSITE" id="PS50893">
    <property type="entry name" value="ABC_TRANSPORTER_2"/>
    <property type="match status" value="1"/>
</dbReference>
<evidence type="ECO:0000259" key="8">
    <source>
        <dbReference type="PROSITE" id="PS50893"/>
    </source>
</evidence>
<dbReference type="InterPro" id="IPR003593">
    <property type="entry name" value="AAA+_ATPase"/>
</dbReference>
<dbReference type="GO" id="GO:0015833">
    <property type="term" value="P:peptide transport"/>
    <property type="evidence" value="ECO:0007669"/>
    <property type="project" value="InterPro"/>
</dbReference>
<dbReference type="PROSITE" id="PS00211">
    <property type="entry name" value="ABC_TRANSPORTER_1"/>
    <property type="match status" value="1"/>
</dbReference>
<dbReference type="AlphaFoldDB" id="A0A852RMR5"/>
<dbReference type="SUPFAM" id="SSF52540">
    <property type="entry name" value="P-loop containing nucleoside triphosphate hydrolases"/>
    <property type="match status" value="1"/>
</dbReference>
<proteinExistence type="inferred from homology"/>
<dbReference type="InterPro" id="IPR050388">
    <property type="entry name" value="ABC_Ni/Peptide_Import"/>
</dbReference>
<keyword evidence="3" id="KW-0813">Transport</keyword>
<keyword evidence="10" id="KW-1185">Reference proteome</keyword>
<dbReference type="PANTHER" id="PTHR43297">
    <property type="entry name" value="OLIGOPEPTIDE TRANSPORT ATP-BINDING PROTEIN APPD"/>
    <property type="match status" value="1"/>
</dbReference>
<feature type="domain" description="ABC transporter" evidence="8">
    <location>
        <begin position="22"/>
        <end position="269"/>
    </location>
</feature>
<keyword evidence="4" id="KW-1003">Cell membrane</keyword>
<dbReference type="SMART" id="SM00382">
    <property type="entry name" value="AAA"/>
    <property type="match status" value="1"/>
</dbReference>
<dbReference type="Proteomes" id="UP000582231">
    <property type="component" value="Unassembled WGS sequence"/>
</dbReference>
<evidence type="ECO:0000256" key="1">
    <source>
        <dbReference type="ARBA" id="ARBA00004202"/>
    </source>
</evidence>
<dbReference type="InterPro" id="IPR027417">
    <property type="entry name" value="P-loop_NTPase"/>
</dbReference>
<evidence type="ECO:0000313" key="9">
    <source>
        <dbReference type="EMBL" id="NYD30576.1"/>
    </source>
</evidence>
<keyword evidence="6 9" id="KW-0067">ATP-binding</keyword>
<evidence type="ECO:0000256" key="4">
    <source>
        <dbReference type="ARBA" id="ARBA00022475"/>
    </source>
</evidence>
<dbReference type="CDD" id="cd03257">
    <property type="entry name" value="ABC_NikE_OppD_transporters"/>
    <property type="match status" value="1"/>
</dbReference>
<evidence type="ECO:0000256" key="3">
    <source>
        <dbReference type="ARBA" id="ARBA00022448"/>
    </source>
</evidence>
<dbReference type="Gene3D" id="3.40.50.300">
    <property type="entry name" value="P-loop containing nucleotide triphosphate hydrolases"/>
    <property type="match status" value="1"/>
</dbReference>
<dbReference type="InterPro" id="IPR017871">
    <property type="entry name" value="ABC_transporter-like_CS"/>
</dbReference>
<gene>
    <name evidence="9" type="ORF">BJ958_002122</name>
</gene>
<evidence type="ECO:0000313" key="10">
    <source>
        <dbReference type="Proteomes" id="UP000582231"/>
    </source>
</evidence>
<dbReference type="GO" id="GO:0016887">
    <property type="term" value="F:ATP hydrolysis activity"/>
    <property type="evidence" value="ECO:0007669"/>
    <property type="project" value="InterPro"/>
</dbReference>
<protein>
    <submittedName>
        <fullName evidence="9">Oligopeptide/dipeptide ABC transporter ATP-binding protein</fullName>
    </submittedName>
</protein>
<dbReference type="Pfam" id="PF00005">
    <property type="entry name" value="ABC_tran"/>
    <property type="match status" value="1"/>
</dbReference>
<dbReference type="PANTHER" id="PTHR43297:SF2">
    <property type="entry name" value="DIPEPTIDE TRANSPORT ATP-BINDING PROTEIN DPPD"/>
    <property type="match status" value="1"/>
</dbReference>
<evidence type="ECO:0000256" key="5">
    <source>
        <dbReference type="ARBA" id="ARBA00022741"/>
    </source>
</evidence>
<dbReference type="InterPro" id="IPR003439">
    <property type="entry name" value="ABC_transporter-like_ATP-bd"/>
</dbReference>
<reference evidence="9 10" key="1">
    <citation type="submission" date="2020-07" db="EMBL/GenBank/DDBJ databases">
        <title>Sequencing the genomes of 1000 actinobacteria strains.</title>
        <authorList>
            <person name="Klenk H.-P."/>
        </authorList>
    </citation>
    <scope>NUCLEOTIDE SEQUENCE [LARGE SCALE GENOMIC DNA]</scope>
    <source>
        <strain evidence="9 10">DSM 19082</strain>
    </source>
</reference>
<accession>A0A852RMR5</accession>
<dbReference type="RefSeq" id="WP_343052637.1">
    <property type="nucleotide sequence ID" value="NZ_BAABEF010000001.1"/>
</dbReference>
<comment type="caution">
    <text evidence="9">The sequence shown here is derived from an EMBL/GenBank/DDBJ whole genome shotgun (WGS) entry which is preliminary data.</text>
</comment>
<dbReference type="GO" id="GO:0005524">
    <property type="term" value="F:ATP binding"/>
    <property type="evidence" value="ECO:0007669"/>
    <property type="project" value="UniProtKB-KW"/>
</dbReference>
<keyword evidence="7" id="KW-0472">Membrane</keyword>
<name>A0A852RMR5_9ACTN</name>
<keyword evidence="5" id="KW-0547">Nucleotide-binding</keyword>